<dbReference type="NCBIfam" id="TIGR03025">
    <property type="entry name" value="EPS_sugtrans"/>
    <property type="match status" value="1"/>
</dbReference>
<keyword evidence="5 7" id="KW-1133">Transmembrane helix</keyword>
<evidence type="ECO:0000256" key="6">
    <source>
        <dbReference type="ARBA" id="ARBA00023136"/>
    </source>
</evidence>
<feature type="transmembrane region" description="Helical" evidence="7">
    <location>
        <begin position="110"/>
        <end position="130"/>
    </location>
</feature>
<feature type="domain" description="Bacterial sugar transferase" evidence="8">
    <location>
        <begin position="278"/>
        <end position="454"/>
    </location>
</feature>
<evidence type="ECO:0000259" key="8">
    <source>
        <dbReference type="Pfam" id="PF02397"/>
    </source>
</evidence>
<keyword evidence="3 9" id="KW-0808">Transferase</keyword>
<evidence type="ECO:0000313" key="9">
    <source>
        <dbReference type="EMBL" id="OJH39863.1"/>
    </source>
</evidence>
<reference evidence="10" key="1">
    <citation type="submission" date="2016-11" db="EMBL/GenBank/DDBJ databases">
        <authorList>
            <person name="Shukria A."/>
            <person name="Stevens D.C."/>
        </authorList>
    </citation>
    <scope>NUCLEOTIDE SEQUENCE [LARGE SCALE GENOMIC DNA]</scope>
    <source>
        <strain evidence="10">Cbfe23</strain>
    </source>
</reference>
<feature type="transmembrane region" description="Helical" evidence="7">
    <location>
        <begin position="12"/>
        <end position="31"/>
    </location>
</feature>
<accession>A0A1L9BCC4</accession>
<dbReference type="InterPro" id="IPR017473">
    <property type="entry name" value="Undecaprenyl-P_gluc_Ptfrase"/>
</dbReference>
<dbReference type="Proteomes" id="UP000182229">
    <property type="component" value="Unassembled WGS sequence"/>
</dbReference>
<dbReference type="NCBIfam" id="TIGR03023">
    <property type="entry name" value="WcaJ_sugtrans"/>
    <property type="match status" value="1"/>
</dbReference>
<keyword evidence="6 7" id="KW-0472">Membrane</keyword>
<evidence type="ECO:0000256" key="3">
    <source>
        <dbReference type="ARBA" id="ARBA00022679"/>
    </source>
</evidence>
<proteinExistence type="inferred from homology"/>
<dbReference type="InterPro" id="IPR003362">
    <property type="entry name" value="Bact_transf"/>
</dbReference>
<comment type="caution">
    <text evidence="9">The sequence shown here is derived from an EMBL/GenBank/DDBJ whole genome shotgun (WGS) entry which is preliminary data.</text>
</comment>
<keyword evidence="4 7" id="KW-0812">Transmembrane</keyword>
<dbReference type="PANTHER" id="PTHR30576:SF0">
    <property type="entry name" value="UNDECAPRENYL-PHOSPHATE N-ACETYLGALACTOSAMINYL 1-PHOSPHATE TRANSFERASE-RELATED"/>
    <property type="match status" value="1"/>
</dbReference>
<dbReference type="Pfam" id="PF02397">
    <property type="entry name" value="Bac_transf"/>
    <property type="match status" value="1"/>
</dbReference>
<dbReference type="GO" id="GO:0016020">
    <property type="term" value="C:membrane"/>
    <property type="evidence" value="ECO:0007669"/>
    <property type="project" value="UniProtKB-SubCell"/>
</dbReference>
<comment type="subcellular location">
    <subcellularLocation>
        <location evidence="1">Membrane</location>
        <topology evidence="1">Multi-pass membrane protein</topology>
    </subcellularLocation>
</comment>
<evidence type="ECO:0000256" key="4">
    <source>
        <dbReference type="ARBA" id="ARBA00022692"/>
    </source>
</evidence>
<evidence type="ECO:0000313" key="10">
    <source>
        <dbReference type="Proteomes" id="UP000182229"/>
    </source>
</evidence>
<dbReference type="Pfam" id="PF13727">
    <property type="entry name" value="CoA_binding_3"/>
    <property type="match status" value="1"/>
</dbReference>
<dbReference type="SUPFAM" id="SSF51735">
    <property type="entry name" value="NAD(P)-binding Rossmann-fold domains"/>
    <property type="match status" value="1"/>
</dbReference>
<keyword evidence="10" id="KW-1185">Reference proteome</keyword>
<evidence type="ECO:0000256" key="5">
    <source>
        <dbReference type="ARBA" id="ARBA00022989"/>
    </source>
</evidence>
<organism evidence="9 10">
    <name type="scientific">Cystobacter ferrugineus</name>
    <dbReference type="NCBI Taxonomy" id="83449"/>
    <lineage>
        <taxon>Bacteria</taxon>
        <taxon>Pseudomonadati</taxon>
        <taxon>Myxococcota</taxon>
        <taxon>Myxococcia</taxon>
        <taxon>Myxococcales</taxon>
        <taxon>Cystobacterineae</taxon>
        <taxon>Archangiaceae</taxon>
        <taxon>Cystobacter</taxon>
    </lineage>
</organism>
<feature type="transmembrane region" description="Helical" evidence="7">
    <location>
        <begin position="85"/>
        <end position="104"/>
    </location>
</feature>
<feature type="transmembrane region" description="Helical" evidence="7">
    <location>
        <begin position="43"/>
        <end position="64"/>
    </location>
</feature>
<dbReference type="STRING" id="83449.BON30_12265"/>
<gene>
    <name evidence="9" type="ORF">BON30_12265</name>
</gene>
<sequence>MFSRFQRFYTSIKVAADVVMLTGAFVLAYVTRFEGPIPVMYGLPAWDETLLSLATVLLVFPFTYQQARLYVTNRARTHIGEVFEVFKATVMATLIVVALTYFTRERYSRLMLAFFAGYAFVGVSAVRLALRAVLSEVRRRGYNLKTVLVIGTGELGQRVIETVEGHKELGFRVSGVLTLGDERPGELVRDIPVLGHVKDVDAVLDARPVDQVVIAVPLEQQAAVKPLMEQLALRTVDVKVVPDLYQYVTLYGGLEEFGGLPIISLQGDPMTGWNMVAKRVFDILFALVAIVLSAPVMVLVAIAVKLTSRGPLLYAQERMGMDGRTFHILKFRTMRTDAEASGALMASKDDPRRTPIGTFLRKYSLDELPQFFNVLTGDMSLVGPRPERPVFIEEFKRQIPRYHLRHKVKAGITGWAQINGLRGQTSIQKRIEYDLYYIENWSLLMDLKILVRTALGGFLSKNAY</sequence>
<dbReference type="RefSeq" id="WP_071898493.1">
    <property type="nucleotide sequence ID" value="NZ_MPIN01000003.1"/>
</dbReference>
<dbReference type="OrthoDB" id="9808602at2"/>
<dbReference type="Gene3D" id="3.40.50.720">
    <property type="entry name" value="NAD(P)-binding Rossmann-like Domain"/>
    <property type="match status" value="1"/>
</dbReference>
<feature type="transmembrane region" description="Helical" evidence="7">
    <location>
        <begin position="280"/>
        <end position="304"/>
    </location>
</feature>
<reference evidence="9 10" key="2">
    <citation type="submission" date="2016-12" db="EMBL/GenBank/DDBJ databases">
        <title>Draft Genome Sequence of Cystobacter ferrugineus Strain Cbfe23.</title>
        <authorList>
            <person name="Akbar S."/>
            <person name="Dowd S.E."/>
            <person name="Stevens D.C."/>
        </authorList>
    </citation>
    <scope>NUCLEOTIDE SEQUENCE [LARGE SCALE GENOMIC DNA]</scope>
    <source>
        <strain evidence="9 10">Cbfe23</strain>
    </source>
</reference>
<comment type="similarity">
    <text evidence="2">Belongs to the bacterial sugar transferase family.</text>
</comment>
<dbReference type="InterPro" id="IPR017475">
    <property type="entry name" value="EPS_sugar_tfrase"/>
</dbReference>
<dbReference type="AlphaFoldDB" id="A0A1L9BCC4"/>
<dbReference type="PANTHER" id="PTHR30576">
    <property type="entry name" value="COLANIC BIOSYNTHESIS UDP-GLUCOSE LIPID CARRIER TRANSFERASE"/>
    <property type="match status" value="1"/>
</dbReference>
<dbReference type="GO" id="GO:0016780">
    <property type="term" value="F:phosphotransferase activity, for other substituted phosphate groups"/>
    <property type="evidence" value="ECO:0007669"/>
    <property type="project" value="TreeGrafter"/>
</dbReference>
<dbReference type="EMBL" id="MPIN01000003">
    <property type="protein sequence ID" value="OJH39863.1"/>
    <property type="molecule type" value="Genomic_DNA"/>
</dbReference>
<evidence type="ECO:0000256" key="7">
    <source>
        <dbReference type="SAM" id="Phobius"/>
    </source>
</evidence>
<evidence type="ECO:0000256" key="1">
    <source>
        <dbReference type="ARBA" id="ARBA00004141"/>
    </source>
</evidence>
<name>A0A1L9BCC4_9BACT</name>
<dbReference type="InterPro" id="IPR036291">
    <property type="entry name" value="NAD(P)-bd_dom_sf"/>
</dbReference>
<evidence type="ECO:0000256" key="2">
    <source>
        <dbReference type="ARBA" id="ARBA00006464"/>
    </source>
</evidence>
<protein>
    <submittedName>
        <fullName evidence="9">Undecaprenyl-phosphate glucose phosphotransferase</fullName>
    </submittedName>
</protein>